<sequence>MYKVVIADDEAVFRKYLRHAIHWDSYEFEICGEAKNGLEALELVETHSPDIIFADINMPFMDGLTFAERVRENHPHLAVILVTGHSEFEYARRAIRLGVVDYILKPFTEEELLVTLLKVKESLDKRKHRENREQADHLLIRESFLNSLISDEYSSGEELHKNFELFGIPAQLNYFRVASVEIVHTQDQLPDANELRFRKYIIANLLSDLIDLEGSHLVFNGPEGRVISIMMTESEEQMPAQMRDPFRKLYHFIKRHFGFNVTVGLGNPGAGCASIRESYMESVVALQNRMALSGDEVIDYSAVESRTANIGFYPSEINENLLLHLRLHDWDGIQADLNEIYDYIRERNLSGDYTYMILAGLVSLCLTHIYEVEKTVDEVFGSGFLPYREIRNKPSLESTFEWLSGMYLATMNASGSGKLSKSAKLLSLARSYIDQQYKNNELKVEEVSNHLYINSRYLRKIFKNELGLSVNDYITEVRMQKAKDLLSSGNNIRLSDISEMVGYSDPGYFSKTFKKHVGLSPSEYETRKSRLSE</sequence>
<dbReference type="Pfam" id="PF17853">
    <property type="entry name" value="GGDEF_2"/>
    <property type="match status" value="1"/>
</dbReference>
<protein>
    <submittedName>
        <fullName evidence="11">Response regulator</fullName>
    </submittedName>
</protein>
<evidence type="ECO:0000259" key="10">
    <source>
        <dbReference type="PROSITE" id="PS50110"/>
    </source>
</evidence>
<keyword evidence="12" id="KW-1185">Reference proteome</keyword>
<dbReference type="CDD" id="cd17536">
    <property type="entry name" value="REC_YesN-like"/>
    <property type="match status" value="1"/>
</dbReference>
<dbReference type="InterPro" id="IPR009057">
    <property type="entry name" value="Homeodomain-like_sf"/>
</dbReference>
<keyword evidence="2" id="KW-0963">Cytoplasm</keyword>
<dbReference type="InterPro" id="IPR001789">
    <property type="entry name" value="Sig_transdc_resp-reg_receiver"/>
</dbReference>
<dbReference type="InterPro" id="IPR020449">
    <property type="entry name" value="Tscrpt_reg_AraC-type_HTH"/>
</dbReference>
<accession>A0A7X3K0L3</accession>
<dbReference type="SMART" id="SM00448">
    <property type="entry name" value="REC"/>
    <property type="match status" value="1"/>
</dbReference>
<dbReference type="SMART" id="SM00342">
    <property type="entry name" value="HTH_ARAC"/>
    <property type="match status" value="1"/>
</dbReference>
<feature type="modified residue" description="4-aspartylphosphate" evidence="8">
    <location>
        <position position="55"/>
    </location>
</feature>
<dbReference type="Gene3D" id="3.40.50.2300">
    <property type="match status" value="1"/>
</dbReference>
<evidence type="ECO:0000256" key="3">
    <source>
        <dbReference type="ARBA" id="ARBA00022553"/>
    </source>
</evidence>
<dbReference type="InterPro" id="IPR011006">
    <property type="entry name" value="CheY-like_superfamily"/>
</dbReference>
<evidence type="ECO:0000313" key="12">
    <source>
        <dbReference type="Proteomes" id="UP000490800"/>
    </source>
</evidence>
<dbReference type="InterPro" id="IPR018062">
    <property type="entry name" value="HTH_AraC-typ_CS"/>
</dbReference>
<dbReference type="GO" id="GO:0005737">
    <property type="term" value="C:cytoplasm"/>
    <property type="evidence" value="ECO:0007669"/>
    <property type="project" value="UniProtKB-SubCell"/>
</dbReference>
<organism evidence="11 12">
    <name type="scientific">Paenibacillus lutrae</name>
    <dbReference type="NCBI Taxonomy" id="2078573"/>
    <lineage>
        <taxon>Bacteria</taxon>
        <taxon>Bacillati</taxon>
        <taxon>Bacillota</taxon>
        <taxon>Bacilli</taxon>
        <taxon>Bacillales</taxon>
        <taxon>Paenibacillaceae</taxon>
        <taxon>Paenibacillus</taxon>
    </lineage>
</organism>
<keyword evidence="7" id="KW-0804">Transcription</keyword>
<dbReference type="Pfam" id="PF12833">
    <property type="entry name" value="HTH_18"/>
    <property type="match status" value="1"/>
</dbReference>
<comment type="caution">
    <text evidence="11">The sequence shown here is derived from an EMBL/GenBank/DDBJ whole genome shotgun (WGS) entry which is preliminary data.</text>
</comment>
<dbReference type="InterPro" id="IPR041522">
    <property type="entry name" value="CdaR_GGDEF"/>
</dbReference>
<dbReference type="AlphaFoldDB" id="A0A7X3K0L3"/>
<dbReference type="InterPro" id="IPR051552">
    <property type="entry name" value="HptR"/>
</dbReference>
<evidence type="ECO:0000259" key="9">
    <source>
        <dbReference type="PROSITE" id="PS01124"/>
    </source>
</evidence>
<dbReference type="SUPFAM" id="SSF52172">
    <property type="entry name" value="CheY-like"/>
    <property type="match status" value="1"/>
</dbReference>
<evidence type="ECO:0000256" key="8">
    <source>
        <dbReference type="PROSITE-ProRule" id="PRU00169"/>
    </source>
</evidence>
<dbReference type="EMBL" id="RHLK01000012">
    <property type="protein sequence ID" value="MVP01359.1"/>
    <property type="molecule type" value="Genomic_DNA"/>
</dbReference>
<keyword evidence="4" id="KW-0902">Two-component regulatory system</keyword>
<gene>
    <name evidence="11" type="ORF">EDM21_17830</name>
</gene>
<proteinExistence type="predicted"/>
<dbReference type="InterPro" id="IPR018060">
    <property type="entry name" value="HTH_AraC"/>
</dbReference>
<evidence type="ECO:0000256" key="2">
    <source>
        <dbReference type="ARBA" id="ARBA00022490"/>
    </source>
</evidence>
<evidence type="ECO:0000313" key="11">
    <source>
        <dbReference type="EMBL" id="MVP01359.1"/>
    </source>
</evidence>
<dbReference type="RefSeq" id="WP_157337699.1">
    <property type="nucleotide sequence ID" value="NZ_RHLK01000012.1"/>
</dbReference>
<evidence type="ECO:0000256" key="4">
    <source>
        <dbReference type="ARBA" id="ARBA00023012"/>
    </source>
</evidence>
<evidence type="ECO:0000256" key="6">
    <source>
        <dbReference type="ARBA" id="ARBA00023125"/>
    </source>
</evidence>
<comment type="subcellular location">
    <subcellularLocation>
        <location evidence="1">Cytoplasm</location>
    </subcellularLocation>
</comment>
<reference evidence="11 12" key="1">
    <citation type="journal article" date="2019" name="Microorganisms">
        <title>Paenibacillus lutrae sp. nov., A Chitinolytic Species Isolated from A River Otter in Castril Natural Park, Granada, Spain.</title>
        <authorList>
            <person name="Rodriguez M."/>
            <person name="Reina J.C."/>
            <person name="Bejar V."/>
            <person name="Llamas I."/>
        </authorList>
    </citation>
    <scope>NUCLEOTIDE SEQUENCE [LARGE SCALE GENOMIC DNA]</scope>
    <source>
        <strain evidence="11 12">N10</strain>
    </source>
</reference>
<dbReference type="PANTHER" id="PTHR42713">
    <property type="entry name" value="HISTIDINE KINASE-RELATED"/>
    <property type="match status" value="1"/>
</dbReference>
<feature type="domain" description="HTH araC/xylS-type" evidence="9">
    <location>
        <begin position="427"/>
        <end position="527"/>
    </location>
</feature>
<dbReference type="PRINTS" id="PR00032">
    <property type="entry name" value="HTHARAC"/>
</dbReference>
<dbReference type="GO" id="GO:0003700">
    <property type="term" value="F:DNA-binding transcription factor activity"/>
    <property type="evidence" value="ECO:0007669"/>
    <property type="project" value="InterPro"/>
</dbReference>
<dbReference type="Gene3D" id="1.10.10.60">
    <property type="entry name" value="Homeodomain-like"/>
    <property type="match status" value="2"/>
</dbReference>
<keyword evidence="3 8" id="KW-0597">Phosphoprotein</keyword>
<dbReference type="PROSITE" id="PS01124">
    <property type="entry name" value="HTH_ARAC_FAMILY_2"/>
    <property type="match status" value="1"/>
</dbReference>
<evidence type="ECO:0000256" key="7">
    <source>
        <dbReference type="ARBA" id="ARBA00023163"/>
    </source>
</evidence>
<dbReference type="OrthoDB" id="9794370at2"/>
<dbReference type="GO" id="GO:0000160">
    <property type="term" value="P:phosphorelay signal transduction system"/>
    <property type="evidence" value="ECO:0007669"/>
    <property type="project" value="UniProtKB-KW"/>
</dbReference>
<name>A0A7X3K0L3_9BACL</name>
<keyword evidence="6" id="KW-0238">DNA-binding</keyword>
<keyword evidence="5" id="KW-0805">Transcription regulation</keyword>
<feature type="domain" description="Response regulatory" evidence="10">
    <location>
        <begin position="3"/>
        <end position="120"/>
    </location>
</feature>
<dbReference type="PROSITE" id="PS00041">
    <property type="entry name" value="HTH_ARAC_FAMILY_1"/>
    <property type="match status" value="1"/>
</dbReference>
<evidence type="ECO:0000256" key="1">
    <source>
        <dbReference type="ARBA" id="ARBA00004496"/>
    </source>
</evidence>
<dbReference type="SUPFAM" id="SSF46689">
    <property type="entry name" value="Homeodomain-like"/>
    <property type="match status" value="1"/>
</dbReference>
<dbReference type="Pfam" id="PF00072">
    <property type="entry name" value="Response_reg"/>
    <property type="match status" value="1"/>
</dbReference>
<dbReference type="Proteomes" id="UP000490800">
    <property type="component" value="Unassembled WGS sequence"/>
</dbReference>
<dbReference type="PANTHER" id="PTHR42713:SF3">
    <property type="entry name" value="TRANSCRIPTIONAL REGULATORY PROTEIN HPTR"/>
    <property type="match status" value="1"/>
</dbReference>
<dbReference type="PROSITE" id="PS50110">
    <property type="entry name" value="RESPONSE_REGULATORY"/>
    <property type="match status" value="1"/>
</dbReference>
<dbReference type="GO" id="GO:0043565">
    <property type="term" value="F:sequence-specific DNA binding"/>
    <property type="evidence" value="ECO:0007669"/>
    <property type="project" value="InterPro"/>
</dbReference>
<evidence type="ECO:0000256" key="5">
    <source>
        <dbReference type="ARBA" id="ARBA00023015"/>
    </source>
</evidence>